<sequence>MNGWKALGASLLGLVVGTVAGFVLSEVVAVSLLLFGGGDLPSWAPGVKYLIVVGAAAGLVGGPLLAARGGRQDV</sequence>
<gene>
    <name evidence="2" type="ORF">KGD84_16780</name>
</gene>
<dbReference type="Pfam" id="PF19382">
    <property type="entry name" value="DUF5957"/>
    <property type="match status" value="1"/>
</dbReference>
<keyword evidence="1" id="KW-0472">Membrane</keyword>
<reference evidence="2 3" key="1">
    <citation type="submission" date="2021-05" db="EMBL/GenBank/DDBJ databases">
        <title>Direct Submission.</title>
        <authorList>
            <person name="Li K."/>
            <person name="Gao J."/>
        </authorList>
    </citation>
    <scope>NUCLEOTIDE SEQUENCE [LARGE SCALE GENOMIC DNA]</scope>
    <source>
        <strain evidence="2 3">Mg02</strain>
    </source>
</reference>
<accession>A0ABX8BDU7</accession>
<evidence type="ECO:0000256" key="1">
    <source>
        <dbReference type="SAM" id="Phobius"/>
    </source>
</evidence>
<feature type="transmembrane region" description="Helical" evidence="1">
    <location>
        <begin position="49"/>
        <end position="67"/>
    </location>
</feature>
<dbReference type="InterPro" id="IPR046001">
    <property type="entry name" value="DUF5957"/>
</dbReference>
<dbReference type="EMBL" id="CP074133">
    <property type="protein sequence ID" value="QUX20199.1"/>
    <property type="molecule type" value="Genomic_DNA"/>
</dbReference>
<keyword evidence="1" id="KW-0812">Transmembrane</keyword>
<dbReference type="RefSeq" id="WP_220561392.1">
    <property type="nucleotide sequence ID" value="NZ_CP074133.1"/>
</dbReference>
<organism evidence="2 3">
    <name type="scientific">Nocardiopsis changdeensis</name>
    <dbReference type="NCBI Taxonomy" id="2831969"/>
    <lineage>
        <taxon>Bacteria</taxon>
        <taxon>Bacillati</taxon>
        <taxon>Actinomycetota</taxon>
        <taxon>Actinomycetes</taxon>
        <taxon>Streptosporangiales</taxon>
        <taxon>Nocardiopsidaceae</taxon>
        <taxon>Nocardiopsis</taxon>
    </lineage>
</organism>
<keyword evidence="1" id="KW-1133">Transmembrane helix</keyword>
<dbReference type="Proteomes" id="UP000676079">
    <property type="component" value="Chromosome"/>
</dbReference>
<protein>
    <submittedName>
        <fullName evidence="2">Uncharacterized protein</fullName>
    </submittedName>
</protein>
<proteinExistence type="predicted"/>
<evidence type="ECO:0000313" key="3">
    <source>
        <dbReference type="Proteomes" id="UP000676079"/>
    </source>
</evidence>
<name>A0ABX8BDU7_9ACTN</name>
<keyword evidence="3" id="KW-1185">Reference proteome</keyword>
<evidence type="ECO:0000313" key="2">
    <source>
        <dbReference type="EMBL" id="QUX20199.1"/>
    </source>
</evidence>